<dbReference type="GO" id="GO:0046872">
    <property type="term" value="F:metal ion binding"/>
    <property type="evidence" value="ECO:0007669"/>
    <property type="project" value="UniProtKB-KW"/>
</dbReference>
<dbReference type="GO" id="GO:0008235">
    <property type="term" value="F:metalloexopeptidase activity"/>
    <property type="evidence" value="ECO:0007669"/>
    <property type="project" value="InterPro"/>
</dbReference>
<evidence type="ECO:0000256" key="7">
    <source>
        <dbReference type="RuleBase" id="RU361240"/>
    </source>
</evidence>
<keyword evidence="4 7" id="KW-0479">Metal-binding</keyword>
<dbReference type="eggNOG" id="KOG2195">
    <property type="taxonomic scope" value="Eukaryota"/>
</dbReference>
<keyword evidence="3 7" id="KW-0645">Protease</keyword>
<comment type="similarity">
    <text evidence="2">Belongs to the peptidase M28 family. M28B subfamily.</text>
</comment>
<dbReference type="KEGG" id="glz:GLAREA_02304"/>
<dbReference type="InterPro" id="IPR003137">
    <property type="entry name" value="PA_domain"/>
</dbReference>
<feature type="chain" id="PRO_5005146333" description="Peptide hydrolase" evidence="7">
    <location>
        <begin position="21"/>
        <end position="510"/>
    </location>
</feature>
<dbReference type="Pfam" id="PF04389">
    <property type="entry name" value="Peptidase_M28"/>
    <property type="match status" value="1"/>
</dbReference>
<dbReference type="Gene3D" id="3.40.630.10">
    <property type="entry name" value="Zn peptidases"/>
    <property type="match status" value="1"/>
</dbReference>
<gene>
    <name evidence="10" type="ORF">GLAREA_02304</name>
</gene>
<protein>
    <recommendedName>
        <fullName evidence="7">Peptide hydrolase</fullName>
        <ecNumber evidence="7">3.4.-.-</ecNumber>
    </recommendedName>
</protein>
<dbReference type="AlphaFoldDB" id="S3D2W6"/>
<dbReference type="OMA" id="AHFQQTQ"/>
<evidence type="ECO:0000256" key="3">
    <source>
        <dbReference type="ARBA" id="ARBA00022670"/>
    </source>
</evidence>
<dbReference type="SUPFAM" id="SSF53187">
    <property type="entry name" value="Zn-dependent exopeptidases"/>
    <property type="match status" value="1"/>
</dbReference>
<feature type="signal peptide" evidence="7">
    <location>
        <begin position="1"/>
        <end position="20"/>
    </location>
</feature>
<evidence type="ECO:0000256" key="4">
    <source>
        <dbReference type="ARBA" id="ARBA00022723"/>
    </source>
</evidence>
<name>S3D2W6_GLAL2</name>
<dbReference type="CDD" id="cd04816">
    <property type="entry name" value="PA_SaNapH_like"/>
    <property type="match status" value="1"/>
</dbReference>
<dbReference type="SUPFAM" id="SSF52025">
    <property type="entry name" value="PA domain"/>
    <property type="match status" value="1"/>
</dbReference>
<accession>S3D2W6</accession>
<evidence type="ECO:0000256" key="5">
    <source>
        <dbReference type="ARBA" id="ARBA00022801"/>
    </source>
</evidence>
<reference evidence="10 11" key="1">
    <citation type="journal article" date="2013" name="BMC Genomics">
        <title>Genomics-driven discovery of the pneumocandin biosynthetic gene cluster in the fungus Glarea lozoyensis.</title>
        <authorList>
            <person name="Chen L."/>
            <person name="Yue Q."/>
            <person name="Zhang X."/>
            <person name="Xiang M."/>
            <person name="Wang C."/>
            <person name="Li S."/>
            <person name="Che Y."/>
            <person name="Ortiz-Lopez F.J."/>
            <person name="Bills G.F."/>
            <person name="Liu X."/>
            <person name="An Z."/>
        </authorList>
    </citation>
    <scope>NUCLEOTIDE SEQUENCE [LARGE SCALE GENOMIC DNA]</scope>
    <source>
        <strain evidence="11">ATCC 20868 / MF5171</strain>
    </source>
</reference>
<keyword evidence="11" id="KW-1185">Reference proteome</keyword>
<comment type="cofactor">
    <cofactor evidence="1">
        <name>Zn(2+)</name>
        <dbReference type="ChEBI" id="CHEBI:29105"/>
    </cofactor>
</comment>
<keyword evidence="7" id="KW-0732">Signal</keyword>
<dbReference type="Pfam" id="PF02225">
    <property type="entry name" value="PA"/>
    <property type="match status" value="1"/>
</dbReference>
<dbReference type="EMBL" id="KE145370">
    <property type="protein sequence ID" value="EPE26391.1"/>
    <property type="molecule type" value="Genomic_DNA"/>
</dbReference>
<evidence type="ECO:0000313" key="11">
    <source>
        <dbReference type="Proteomes" id="UP000016922"/>
    </source>
</evidence>
<dbReference type="Proteomes" id="UP000016922">
    <property type="component" value="Unassembled WGS sequence"/>
</dbReference>
<dbReference type="RefSeq" id="XP_008085581.1">
    <property type="nucleotide sequence ID" value="XM_008087390.1"/>
</dbReference>
<organism evidence="10 11">
    <name type="scientific">Glarea lozoyensis (strain ATCC 20868 / MF5171)</name>
    <dbReference type="NCBI Taxonomy" id="1116229"/>
    <lineage>
        <taxon>Eukaryota</taxon>
        <taxon>Fungi</taxon>
        <taxon>Dikarya</taxon>
        <taxon>Ascomycota</taxon>
        <taxon>Pezizomycotina</taxon>
        <taxon>Leotiomycetes</taxon>
        <taxon>Helotiales</taxon>
        <taxon>Helotiaceae</taxon>
        <taxon>Glarea</taxon>
    </lineage>
</organism>
<evidence type="ECO:0000313" key="10">
    <source>
        <dbReference type="EMBL" id="EPE26391.1"/>
    </source>
</evidence>
<evidence type="ECO:0000256" key="1">
    <source>
        <dbReference type="ARBA" id="ARBA00001947"/>
    </source>
</evidence>
<keyword evidence="5 7" id="KW-0378">Hydrolase</keyword>
<dbReference type="GeneID" id="19461361"/>
<dbReference type="InterPro" id="IPR007484">
    <property type="entry name" value="Peptidase_M28"/>
</dbReference>
<evidence type="ECO:0000259" key="8">
    <source>
        <dbReference type="Pfam" id="PF02225"/>
    </source>
</evidence>
<dbReference type="EC" id="3.4.-.-" evidence="7"/>
<feature type="domain" description="Peptidase M28" evidence="9">
    <location>
        <begin position="257"/>
        <end position="454"/>
    </location>
</feature>
<dbReference type="GO" id="GO:0006508">
    <property type="term" value="P:proteolysis"/>
    <property type="evidence" value="ECO:0007669"/>
    <property type="project" value="UniProtKB-KW"/>
</dbReference>
<dbReference type="OrthoDB" id="10013407at2759"/>
<feature type="domain" description="PA" evidence="8">
    <location>
        <begin position="137"/>
        <end position="229"/>
    </location>
</feature>
<dbReference type="HOGENOM" id="CLU_024336_1_1_1"/>
<dbReference type="PANTHER" id="PTHR12147:SF26">
    <property type="entry name" value="PEPTIDASE M28 DOMAIN-CONTAINING PROTEIN"/>
    <property type="match status" value="1"/>
</dbReference>
<proteinExistence type="inferred from homology"/>
<evidence type="ECO:0000259" key="9">
    <source>
        <dbReference type="Pfam" id="PF04389"/>
    </source>
</evidence>
<evidence type="ECO:0000256" key="2">
    <source>
        <dbReference type="ARBA" id="ARBA00005634"/>
    </source>
</evidence>
<dbReference type="InterPro" id="IPR046450">
    <property type="entry name" value="PA_dom_sf"/>
</dbReference>
<dbReference type="Gene3D" id="3.50.30.30">
    <property type="match status" value="1"/>
</dbReference>
<dbReference type="InterPro" id="IPR045175">
    <property type="entry name" value="M28_fam"/>
</dbReference>
<sequence>MKGLQSIILSTVSLAAVVVASPPLPSYNAPRAGPKFVTSENLQRDISEQALMKNLENLQKIADRNNGNRAFGLSGYAESVDFIKDRLEKHTATSTYYVQDFPGLFSIVESIDFTVSNVSYHVFGLTYSPSTSAAGLTLPLVLGPTGAPGCTVEGYAGFNVTGKIVLVERGTCPTGGTLAGRIRPAAAAGAAAVIIYNNVNAHTTAGTLSAPDPDHFVPGGFIDRVDGLPLVARITAGETITAHFQQTQIVETRISQNVIAETKGGDPKNVLMLGAHLDSVQAGPGINDDGSGTTLILELFTALQSYQTNLKVRFAWWGAEENGLVGSRYYTANMGTANVTNLLAYLNFDMVSKGFFGVFDGDGSTYGLVGPSGSEVIEKIFVDDLTSKGLSVTPAAFSGGSDYASFLDNLKKPVGGLFTGTGEAEDPCYHQACDTYANPNSTVLAINAKTAAHVLATLALNGKRLIPKAPVARSETIGETQLFAPRGLEWTDTADLEGQEGHAGSCGHDV</sequence>
<keyword evidence="6 7" id="KW-0862">Zinc</keyword>
<dbReference type="PANTHER" id="PTHR12147">
    <property type="entry name" value="METALLOPEPTIDASE M28 FAMILY MEMBER"/>
    <property type="match status" value="1"/>
</dbReference>
<evidence type="ECO:0000256" key="6">
    <source>
        <dbReference type="ARBA" id="ARBA00022833"/>
    </source>
</evidence>